<dbReference type="EMBL" id="JADYXP020000004">
    <property type="protein sequence ID" value="KAL0126092.1"/>
    <property type="molecule type" value="Genomic_DNA"/>
</dbReference>
<feature type="compositionally biased region" description="Low complexity" evidence="1">
    <location>
        <begin position="62"/>
        <end position="71"/>
    </location>
</feature>
<reference evidence="2 3" key="1">
    <citation type="submission" date="2023-03" db="EMBL/GenBank/DDBJ databases">
        <title>High recombination rates correlate with genetic variation in Cardiocondyla obscurior ants.</title>
        <authorList>
            <person name="Errbii M."/>
        </authorList>
    </citation>
    <scope>NUCLEOTIDE SEQUENCE [LARGE SCALE GENOMIC DNA]</scope>
    <source>
        <strain evidence="2">Alpha-2009</strain>
        <tissue evidence="2">Whole body</tissue>
    </source>
</reference>
<gene>
    <name evidence="2" type="ORF">PUN28_004900</name>
</gene>
<evidence type="ECO:0000313" key="2">
    <source>
        <dbReference type="EMBL" id="KAL0126092.1"/>
    </source>
</evidence>
<protein>
    <submittedName>
        <fullName evidence="2">Uncharacterized protein</fullName>
    </submittedName>
</protein>
<proteinExistence type="predicted"/>
<keyword evidence="3" id="KW-1185">Reference proteome</keyword>
<accession>A0AAW2GFQ5</accession>
<dbReference type="AlphaFoldDB" id="A0AAW2GFQ5"/>
<comment type="caution">
    <text evidence="2">The sequence shown here is derived from an EMBL/GenBank/DDBJ whole genome shotgun (WGS) entry which is preliminary data.</text>
</comment>
<organism evidence="2 3">
    <name type="scientific">Cardiocondyla obscurior</name>
    <dbReference type="NCBI Taxonomy" id="286306"/>
    <lineage>
        <taxon>Eukaryota</taxon>
        <taxon>Metazoa</taxon>
        <taxon>Ecdysozoa</taxon>
        <taxon>Arthropoda</taxon>
        <taxon>Hexapoda</taxon>
        <taxon>Insecta</taxon>
        <taxon>Pterygota</taxon>
        <taxon>Neoptera</taxon>
        <taxon>Endopterygota</taxon>
        <taxon>Hymenoptera</taxon>
        <taxon>Apocrita</taxon>
        <taxon>Aculeata</taxon>
        <taxon>Formicoidea</taxon>
        <taxon>Formicidae</taxon>
        <taxon>Myrmicinae</taxon>
        <taxon>Cardiocondyla</taxon>
    </lineage>
</organism>
<name>A0AAW2GFQ5_9HYME</name>
<evidence type="ECO:0000313" key="3">
    <source>
        <dbReference type="Proteomes" id="UP001430953"/>
    </source>
</evidence>
<feature type="compositionally biased region" description="Polar residues" evidence="1">
    <location>
        <begin position="72"/>
        <end position="84"/>
    </location>
</feature>
<dbReference type="Proteomes" id="UP001430953">
    <property type="component" value="Unassembled WGS sequence"/>
</dbReference>
<sequence length="155" mass="17970">MHEVENRRSTRYDRSVVVSRLQLVVKFSGREDVDERACDERACGAWLPRDKDAGLCHPAPSPRRSPGTSRSYASSIRSRTPTPPFSTDTRLLVYPLPARVRDGIKYLALVANSMQLFQKTFVMVHERRHKSCLKDFIRSRNKISKRRKDNKNRAR</sequence>
<feature type="region of interest" description="Disordered" evidence="1">
    <location>
        <begin position="49"/>
        <end position="84"/>
    </location>
</feature>
<evidence type="ECO:0000256" key="1">
    <source>
        <dbReference type="SAM" id="MobiDB-lite"/>
    </source>
</evidence>